<dbReference type="Proteomes" id="UP000095285">
    <property type="component" value="Unassembled WGS sequence"/>
</dbReference>
<evidence type="ECO:0000313" key="2">
    <source>
        <dbReference type="Proteomes" id="UP000095285"/>
    </source>
</evidence>
<keyword evidence="2" id="KW-1185">Reference proteome</keyword>
<dbReference type="AlphaFoldDB" id="A0A1I7VX17"/>
<proteinExistence type="predicted"/>
<name>A0A1I7VX17_LOALO</name>
<sequence length="90" mass="9814">MERKNLKGIDGYWKQCEILIGVKDLIKLDGVQELKSGFLLLRTKLGPMLAGNGYINSICKASAESVNSKSVAKQDGDTKFAGLGKTQRIN</sequence>
<dbReference type="WBParaSite" id="EN70_7160">
    <property type="protein sequence ID" value="EN70_7160"/>
    <property type="gene ID" value="EN70_7160"/>
</dbReference>
<reference evidence="3" key="2">
    <citation type="submission" date="2016-11" db="UniProtKB">
        <authorList>
            <consortium name="WormBaseParasite"/>
        </authorList>
    </citation>
    <scope>IDENTIFICATION</scope>
</reference>
<evidence type="ECO:0000256" key="1">
    <source>
        <dbReference type="SAM" id="MobiDB-lite"/>
    </source>
</evidence>
<protein>
    <submittedName>
        <fullName evidence="3">Ovule protein</fullName>
    </submittedName>
</protein>
<organism evidence="2 3">
    <name type="scientific">Loa loa</name>
    <name type="common">Eye worm</name>
    <name type="synonym">Filaria loa</name>
    <dbReference type="NCBI Taxonomy" id="7209"/>
    <lineage>
        <taxon>Eukaryota</taxon>
        <taxon>Metazoa</taxon>
        <taxon>Ecdysozoa</taxon>
        <taxon>Nematoda</taxon>
        <taxon>Chromadorea</taxon>
        <taxon>Rhabditida</taxon>
        <taxon>Spirurina</taxon>
        <taxon>Spiruromorpha</taxon>
        <taxon>Filarioidea</taxon>
        <taxon>Onchocercidae</taxon>
        <taxon>Loa</taxon>
    </lineage>
</organism>
<reference evidence="2" key="1">
    <citation type="submission" date="2012-04" db="EMBL/GenBank/DDBJ databases">
        <title>The Genome Sequence of Loa loa.</title>
        <authorList>
            <consortium name="The Broad Institute Genome Sequencing Platform"/>
            <consortium name="Broad Institute Genome Sequencing Center for Infectious Disease"/>
            <person name="Nutman T.B."/>
            <person name="Fink D.L."/>
            <person name="Russ C."/>
            <person name="Young S."/>
            <person name="Zeng Q."/>
            <person name="Gargeya S."/>
            <person name="Alvarado L."/>
            <person name="Berlin A."/>
            <person name="Chapman S.B."/>
            <person name="Chen Z."/>
            <person name="Freedman E."/>
            <person name="Gellesch M."/>
            <person name="Goldberg J."/>
            <person name="Griggs A."/>
            <person name="Gujja S."/>
            <person name="Heilman E.R."/>
            <person name="Heiman D."/>
            <person name="Howarth C."/>
            <person name="Mehta T."/>
            <person name="Neiman D."/>
            <person name="Pearson M."/>
            <person name="Roberts A."/>
            <person name="Saif S."/>
            <person name="Shea T."/>
            <person name="Shenoy N."/>
            <person name="Sisk P."/>
            <person name="Stolte C."/>
            <person name="Sykes S."/>
            <person name="White J."/>
            <person name="Yandava C."/>
            <person name="Haas B."/>
            <person name="Henn M.R."/>
            <person name="Nusbaum C."/>
            <person name="Birren B."/>
        </authorList>
    </citation>
    <scope>NUCLEOTIDE SEQUENCE [LARGE SCALE GENOMIC DNA]</scope>
</reference>
<feature type="region of interest" description="Disordered" evidence="1">
    <location>
        <begin position="68"/>
        <end position="90"/>
    </location>
</feature>
<evidence type="ECO:0000313" key="3">
    <source>
        <dbReference type="WBParaSite" id="EN70_7160"/>
    </source>
</evidence>
<accession>A0A1I7VX17</accession>